<gene>
    <name evidence="4" type="primary">arnB_1</name>
    <name evidence="4" type="ORF">CAFE_03580</name>
</gene>
<dbReference type="GO" id="GO:0030170">
    <property type="term" value="F:pyridoxal phosphate binding"/>
    <property type="evidence" value="ECO:0007669"/>
    <property type="project" value="TreeGrafter"/>
</dbReference>
<protein>
    <submittedName>
        <fullName evidence="4">UDP-4-amino-4-deoxy-L-arabinose--oxoglutarate aminotransferase</fullName>
        <ecNumber evidence="4">2.6.1.87</ecNumber>
    </submittedName>
</protein>
<comment type="similarity">
    <text evidence="3">Belongs to the DegT/DnrJ/EryC1 family.</text>
</comment>
<sequence length="405" mass="44615">MENKNAAAPLAVNGGKPVRDTFLSYGRQYIDGDDIAAVTRVLKSDFLTCGPMIEKAEQKLCKVTGAACCVAVSSGTAALHTACLAAGIGAGDEVIVPPMTFAASANCVLYCGGIPVFADIDPHSWNLSPEAAEQKITDRTKAIIAVDYMGQAADLYALGDLCRKHNLILIEDAAHSMGTRYDNRTVGSIADLTAFSFHPVKTVTAGEGGAVTTNDDSLCEKARLYGKHGITREREKWIRRNENECYYEQQALGYNYRITDLQAALLCSQLDKLERFSKRRKELTAFYNKEFSPMPEIILPKEIPLSDTVRHLYVVRLDTEKLTAGRDAVLKALRAENIGAAIHYIPVYLMPYYQRLGYREGLCPNAEEHYRASLTLPLFYSMTDQDAADVVCAVKKVIGFYRKPG</sequence>
<dbReference type="InterPro" id="IPR000653">
    <property type="entry name" value="DegT/StrS_aminotransferase"/>
</dbReference>
<dbReference type="EMBL" id="VWXL01000012">
    <property type="protein sequence ID" value="MVB09693.1"/>
    <property type="molecule type" value="Genomic_DNA"/>
</dbReference>
<dbReference type="InterPro" id="IPR015421">
    <property type="entry name" value="PyrdxlP-dep_Trfase_major"/>
</dbReference>
<feature type="active site" description="Proton acceptor" evidence="1">
    <location>
        <position position="201"/>
    </location>
</feature>
<keyword evidence="5" id="KW-1185">Reference proteome</keyword>
<dbReference type="AlphaFoldDB" id="A0A6N8HWB9"/>
<evidence type="ECO:0000313" key="5">
    <source>
        <dbReference type="Proteomes" id="UP000469440"/>
    </source>
</evidence>
<keyword evidence="2 3" id="KW-0663">Pyridoxal phosphate</keyword>
<dbReference type="PIRSF" id="PIRSF000390">
    <property type="entry name" value="PLP_StrS"/>
    <property type="match status" value="1"/>
</dbReference>
<dbReference type="InterPro" id="IPR015424">
    <property type="entry name" value="PyrdxlP-dep_Trfase"/>
</dbReference>
<dbReference type="CDD" id="cd00616">
    <property type="entry name" value="AHBA_syn"/>
    <property type="match status" value="1"/>
</dbReference>
<keyword evidence="4" id="KW-0808">Transferase</keyword>
<dbReference type="NCBIfam" id="TIGR03588">
    <property type="entry name" value="PseC"/>
    <property type="match status" value="1"/>
</dbReference>
<dbReference type="PANTHER" id="PTHR30244">
    <property type="entry name" value="TRANSAMINASE"/>
    <property type="match status" value="1"/>
</dbReference>
<dbReference type="Proteomes" id="UP000469440">
    <property type="component" value="Unassembled WGS sequence"/>
</dbReference>
<dbReference type="GO" id="GO:0099620">
    <property type="term" value="F:UDP-4-amino-4-deoxy-L-arabinose aminotransferase"/>
    <property type="evidence" value="ECO:0007669"/>
    <property type="project" value="UniProtKB-EC"/>
</dbReference>
<evidence type="ECO:0000313" key="4">
    <source>
        <dbReference type="EMBL" id="MVB09693.1"/>
    </source>
</evidence>
<comment type="caution">
    <text evidence="4">The sequence shown here is derived from an EMBL/GenBank/DDBJ whole genome shotgun (WGS) entry which is preliminary data.</text>
</comment>
<dbReference type="Gene3D" id="3.90.1150.10">
    <property type="entry name" value="Aspartate Aminotransferase, domain 1"/>
    <property type="match status" value="1"/>
</dbReference>
<evidence type="ECO:0000256" key="2">
    <source>
        <dbReference type="PIRSR" id="PIRSR000390-2"/>
    </source>
</evidence>
<proteinExistence type="inferred from homology"/>
<name>A0A6N8HWB9_9FIRM</name>
<dbReference type="PANTHER" id="PTHR30244:SF34">
    <property type="entry name" value="DTDP-4-AMINO-4,6-DIDEOXYGALACTOSE TRANSAMINASE"/>
    <property type="match status" value="1"/>
</dbReference>
<dbReference type="Pfam" id="PF01041">
    <property type="entry name" value="DegT_DnrJ_EryC1"/>
    <property type="match status" value="1"/>
</dbReference>
<organism evidence="4 5">
    <name type="scientific">Caproicibacter fermentans</name>
    <dbReference type="NCBI Taxonomy" id="2576756"/>
    <lineage>
        <taxon>Bacteria</taxon>
        <taxon>Bacillati</taxon>
        <taxon>Bacillota</taxon>
        <taxon>Clostridia</taxon>
        <taxon>Eubacteriales</taxon>
        <taxon>Acutalibacteraceae</taxon>
        <taxon>Caproicibacter</taxon>
    </lineage>
</organism>
<dbReference type="InterPro" id="IPR015422">
    <property type="entry name" value="PyrdxlP-dep_Trfase_small"/>
</dbReference>
<accession>A0A6N8HWB9</accession>
<dbReference type="InterPro" id="IPR020026">
    <property type="entry name" value="PseC"/>
</dbReference>
<evidence type="ECO:0000256" key="3">
    <source>
        <dbReference type="RuleBase" id="RU004508"/>
    </source>
</evidence>
<dbReference type="Gene3D" id="3.40.640.10">
    <property type="entry name" value="Type I PLP-dependent aspartate aminotransferase-like (Major domain)"/>
    <property type="match status" value="1"/>
</dbReference>
<dbReference type="EC" id="2.6.1.87" evidence="4"/>
<dbReference type="GO" id="GO:0000271">
    <property type="term" value="P:polysaccharide biosynthetic process"/>
    <property type="evidence" value="ECO:0007669"/>
    <property type="project" value="TreeGrafter"/>
</dbReference>
<feature type="modified residue" description="N6-(pyridoxal phosphate)lysine" evidence="2">
    <location>
        <position position="201"/>
    </location>
</feature>
<reference evidence="4 5" key="1">
    <citation type="submission" date="2019-09" db="EMBL/GenBank/DDBJ databases">
        <title>Genome sequence of Clostridium sp. EA1.</title>
        <authorList>
            <person name="Poehlein A."/>
            <person name="Bengelsdorf F.R."/>
            <person name="Daniel R."/>
        </authorList>
    </citation>
    <scope>NUCLEOTIDE SEQUENCE [LARGE SCALE GENOMIC DNA]</scope>
    <source>
        <strain evidence="4 5">EA1</strain>
    </source>
</reference>
<dbReference type="SUPFAM" id="SSF53383">
    <property type="entry name" value="PLP-dependent transferases"/>
    <property type="match status" value="1"/>
</dbReference>
<evidence type="ECO:0000256" key="1">
    <source>
        <dbReference type="PIRSR" id="PIRSR000390-1"/>
    </source>
</evidence>
<dbReference type="RefSeq" id="WP_156989644.1">
    <property type="nucleotide sequence ID" value="NZ_VWXL01000012.1"/>
</dbReference>
<dbReference type="OrthoDB" id="9810913at2"/>
<keyword evidence="4" id="KW-0032">Aminotransferase</keyword>